<evidence type="ECO:0000256" key="5">
    <source>
        <dbReference type="ARBA" id="ARBA00023136"/>
    </source>
</evidence>
<keyword evidence="8" id="KW-1185">Reference proteome</keyword>
<feature type="transmembrane region" description="Helical" evidence="6">
    <location>
        <begin position="50"/>
        <end position="69"/>
    </location>
</feature>
<evidence type="ECO:0000256" key="3">
    <source>
        <dbReference type="ARBA" id="ARBA00022692"/>
    </source>
</evidence>
<keyword evidence="4 6" id="KW-1133">Transmembrane helix</keyword>
<keyword evidence="3 6" id="KW-0812">Transmembrane</keyword>
<evidence type="ECO:0000256" key="1">
    <source>
        <dbReference type="ARBA" id="ARBA00004141"/>
    </source>
</evidence>
<comment type="caution">
    <text evidence="7">The sequence shown here is derived from an EMBL/GenBank/DDBJ whole genome shotgun (WGS) entry which is preliminary data.</text>
</comment>
<dbReference type="GO" id="GO:0055085">
    <property type="term" value="P:transmembrane transport"/>
    <property type="evidence" value="ECO:0007669"/>
    <property type="project" value="TreeGrafter"/>
</dbReference>
<dbReference type="PANTHER" id="PTHR21716">
    <property type="entry name" value="TRANSMEMBRANE PROTEIN"/>
    <property type="match status" value="1"/>
</dbReference>
<comment type="subcellular location">
    <subcellularLocation>
        <location evidence="1">Membrane</location>
        <topology evidence="1">Multi-pass membrane protein</topology>
    </subcellularLocation>
</comment>
<name>A0AAE3AY88_9FIRM</name>
<feature type="transmembrane region" description="Helical" evidence="6">
    <location>
        <begin position="235"/>
        <end position="252"/>
    </location>
</feature>
<feature type="transmembrane region" description="Helical" evidence="6">
    <location>
        <begin position="182"/>
        <end position="201"/>
    </location>
</feature>
<comment type="similarity">
    <text evidence="2">Belongs to the autoinducer-2 exporter (AI-2E) (TC 2.A.86) family.</text>
</comment>
<feature type="transmembrane region" description="Helical" evidence="6">
    <location>
        <begin position="332"/>
        <end position="355"/>
    </location>
</feature>
<accession>A0AAE3AY88</accession>
<proteinExistence type="inferred from homology"/>
<dbReference type="Pfam" id="PF01594">
    <property type="entry name" value="AI-2E_transport"/>
    <property type="match status" value="1"/>
</dbReference>
<dbReference type="Proteomes" id="UP001199355">
    <property type="component" value="Unassembled WGS sequence"/>
</dbReference>
<feature type="transmembrane region" description="Helical" evidence="6">
    <location>
        <begin position="85"/>
        <end position="106"/>
    </location>
</feature>
<dbReference type="RefSeq" id="WP_021915037.1">
    <property type="nucleotide sequence ID" value="NZ_JAJEQF010000018.1"/>
</dbReference>
<gene>
    <name evidence="7" type="ORF">LKD45_08335</name>
</gene>
<evidence type="ECO:0000313" key="7">
    <source>
        <dbReference type="EMBL" id="MCC2167697.1"/>
    </source>
</evidence>
<evidence type="ECO:0000256" key="6">
    <source>
        <dbReference type="SAM" id="Phobius"/>
    </source>
</evidence>
<dbReference type="GO" id="GO:0016020">
    <property type="term" value="C:membrane"/>
    <property type="evidence" value="ECO:0007669"/>
    <property type="project" value="UniProtKB-SubCell"/>
</dbReference>
<dbReference type="PANTHER" id="PTHR21716:SF68">
    <property type="entry name" value="TRANSPORT PROTEIN YTVI-RELATED"/>
    <property type="match status" value="1"/>
</dbReference>
<evidence type="ECO:0000313" key="8">
    <source>
        <dbReference type="Proteomes" id="UP001199355"/>
    </source>
</evidence>
<dbReference type="InterPro" id="IPR002549">
    <property type="entry name" value="AI-2E-like"/>
</dbReference>
<feature type="transmembrane region" description="Helical" evidence="6">
    <location>
        <begin position="258"/>
        <end position="282"/>
    </location>
</feature>
<evidence type="ECO:0000256" key="4">
    <source>
        <dbReference type="ARBA" id="ARBA00022989"/>
    </source>
</evidence>
<reference evidence="7 8" key="1">
    <citation type="submission" date="2021-10" db="EMBL/GenBank/DDBJ databases">
        <title>Anaerobic single-cell dispensing facilitates the cultivation of human gut bacteria.</title>
        <authorList>
            <person name="Afrizal A."/>
        </authorList>
    </citation>
    <scope>NUCLEOTIDE SEQUENCE [LARGE SCALE GENOMIC DNA]</scope>
    <source>
        <strain evidence="7 8">CLA-AA-H244</strain>
    </source>
</reference>
<dbReference type="AlphaFoldDB" id="A0AAE3AY88"/>
<keyword evidence="5 6" id="KW-0472">Membrane</keyword>
<protein>
    <submittedName>
        <fullName evidence="7">AI-2E family transporter</fullName>
    </submittedName>
</protein>
<sequence>MGNFFEKNSCLEKKDSAADAEENRENARSCRQKVLYAAGLAGGLYAVLRYLLPLVAPFVFAFFIVRILYPQLCRAEKRLRIRKDILMAGFLLLLTGILAAGFFFLLSKGTAWAVKIGSESGAIKDQVNIAFENGCCRAEELLGREQGEIRTFFQDKGDEMAKTVGREILPKAADWTAKSCSFALRTGAFWGIGMIAAFWLCRDYARFSEWMKKSEIWENIDRILRMTGGYCRAQLKILVIISGITVLGLWIGKVRNGLWIGLLAGILDALPMIGTGIVLIPTAIWQLLNENPQGAAFASVTYVACIAARELLEPRLLGAQIGLPPVLMLLSVYAGVKVFGAGGIFLGPLYTVLYTEGLRQIFCRS</sequence>
<feature type="transmembrane region" description="Helical" evidence="6">
    <location>
        <begin position="294"/>
        <end position="312"/>
    </location>
</feature>
<organism evidence="7 8">
    <name type="scientific">Gallintestinimicrobium propionicum</name>
    <dbReference type="NCBI Taxonomy" id="2981770"/>
    <lineage>
        <taxon>Bacteria</taxon>
        <taxon>Bacillati</taxon>
        <taxon>Bacillota</taxon>
        <taxon>Clostridia</taxon>
        <taxon>Lachnospirales</taxon>
        <taxon>Lachnospiraceae</taxon>
        <taxon>Gallintestinimicrobium</taxon>
    </lineage>
</organism>
<evidence type="ECO:0000256" key="2">
    <source>
        <dbReference type="ARBA" id="ARBA00009773"/>
    </source>
</evidence>
<dbReference type="EMBL" id="JAJEQF010000018">
    <property type="protein sequence ID" value="MCC2167697.1"/>
    <property type="molecule type" value="Genomic_DNA"/>
</dbReference>